<dbReference type="SUPFAM" id="SSF51126">
    <property type="entry name" value="Pectin lyase-like"/>
    <property type="match status" value="1"/>
</dbReference>
<comment type="caution">
    <text evidence="10">The sequence shown here is derived from an EMBL/GenBank/DDBJ whole genome shotgun (WGS) entry which is preliminary data.</text>
</comment>
<dbReference type="Pfam" id="PF00295">
    <property type="entry name" value="Glyco_hydro_28"/>
    <property type="match status" value="2"/>
</dbReference>
<feature type="compositionally biased region" description="Low complexity" evidence="9">
    <location>
        <begin position="1"/>
        <end position="17"/>
    </location>
</feature>
<name>A0A9Q0TNY7_SALVM</name>
<evidence type="ECO:0000313" key="10">
    <source>
        <dbReference type="EMBL" id="KAJ6715146.1"/>
    </source>
</evidence>
<evidence type="ECO:0000256" key="6">
    <source>
        <dbReference type="ARBA" id="ARBA00023295"/>
    </source>
</evidence>
<organism evidence="10 11">
    <name type="scientific">Salix viminalis</name>
    <name type="common">Common osier</name>
    <name type="synonym">Basket willow</name>
    <dbReference type="NCBI Taxonomy" id="40686"/>
    <lineage>
        <taxon>Eukaryota</taxon>
        <taxon>Viridiplantae</taxon>
        <taxon>Streptophyta</taxon>
        <taxon>Embryophyta</taxon>
        <taxon>Tracheophyta</taxon>
        <taxon>Spermatophyta</taxon>
        <taxon>Magnoliopsida</taxon>
        <taxon>eudicotyledons</taxon>
        <taxon>Gunneridae</taxon>
        <taxon>Pentapetalae</taxon>
        <taxon>rosids</taxon>
        <taxon>fabids</taxon>
        <taxon>Malpighiales</taxon>
        <taxon>Salicaceae</taxon>
        <taxon>Saliceae</taxon>
        <taxon>Salix</taxon>
    </lineage>
</organism>
<evidence type="ECO:0000256" key="8">
    <source>
        <dbReference type="RuleBase" id="RU361169"/>
    </source>
</evidence>
<evidence type="ECO:0000256" key="4">
    <source>
        <dbReference type="ARBA" id="ARBA00022525"/>
    </source>
</evidence>
<evidence type="ECO:0000256" key="1">
    <source>
        <dbReference type="ARBA" id="ARBA00004191"/>
    </source>
</evidence>
<protein>
    <recommendedName>
        <fullName evidence="12">Polygalacturonase</fullName>
    </recommendedName>
</protein>
<keyword evidence="11" id="KW-1185">Reference proteome</keyword>
<dbReference type="OrthoDB" id="187139at2759"/>
<dbReference type="InterPro" id="IPR012334">
    <property type="entry name" value="Pectin_lyas_fold"/>
</dbReference>
<keyword evidence="4" id="KW-0964">Secreted</keyword>
<dbReference type="EMBL" id="JAPFFL010000007">
    <property type="protein sequence ID" value="KAJ6715146.1"/>
    <property type="molecule type" value="Genomic_DNA"/>
</dbReference>
<dbReference type="Proteomes" id="UP001151529">
    <property type="component" value="Chromosome 1"/>
</dbReference>
<dbReference type="Gene3D" id="2.160.20.10">
    <property type="entry name" value="Single-stranded right-handed beta-helix, Pectin lyase-like"/>
    <property type="match status" value="1"/>
</dbReference>
<evidence type="ECO:0000256" key="2">
    <source>
        <dbReference type="ARBA" id="ARBA00008834"/>
    </source>
</evidence>
<dbReference type="AlphaFoldDB" id="A0A9Q0TNY7"/>
<dbReference type="GO" id="GO:0004650">
    <property type="term" value="F:polygalacturonase activity"/>
    <property type="evidence" value="ECO:0007669"/>
    <property type="project" value="InterPro"/>
</dbReference>
<evidence type="ECO:0000256" key="9">
    <source>
        <dbReference type="SAM" id="MobiDB-lite"/>
    </source>
</evidence>
<keyword evidence="6 8" id="KW-0326">Glycosidase</keyword>
<keyword evidence="3" id="KW-0134">Cell wall</keyword>
<evidence type="ECO:0000256" key="5">
    <source>
        <dbReference type="ARBA" id="ARBA00022801"/>
    </source>
</evidence>
<dbReference type="GO" id="GO:0071555">
    <property type="term" value="P:cell wall organization"/>
    <property type="evidence" value="ECO:0007669"/>
    <property type="project" value="UniProtKB-KW"/>
</dbReference>
<reference evidence="10" key="1">
    <citation type="submission" date="2022-11" db="EMBL/GenBank/DDBJ databases">
        <authorList>
            <person name="Hyden B.L."/>
            <person name="Feng K."/>
            <person name="Yates T."/>
            <person name="Jawdy S."/>
            <person name="Smart L.B."/>
            <person name="Muchero W."/>
        </authorList>
    </citation>
    <scope>NUCLEOTIDE SEQUENCE</scope>
    <source>
        <tissue evidence="10">Shoot tip</tissue>
    </source>
</reference>
<sequence length="456" mass="49895">MDLTLSSSSPSLSQQESDPVPKGSFLLVILVLKEMVLAMILRLSKKLGRWLVLTGTRTRIVIPAGYNFLVHPVDFGGPCKSKVTVDISGTIVAPEDPAAWKGLNRRKWLYFHGVKHLTLEGGGTVNGMGWIWWAQSCKINKTNPCRNAPTAITFHKCKDLKVKNLKVVCGQKMHIAFTSCLRVMTLHLIVTSPASSPNTDGVHISASHGVTIKDSVVRTDRQYAITEKGPNLTCLEKKYNVPIADMVEQNMMIPFPTPCRSNEACELVSATPHESKSETLSAGPGHGISIGSLGKSNSSSLVRDVMVDGAFLSNTDNGVRIKTWQGGSGNATNITFQNIFMENVSNPIIIDQYYCDAQMPCANQTSAVKVENIFFRRIKGTSATEEAIKFACSDDFPCKGLYMEDVHLLSHTGGTTRSFCWQAYGSSRGLVHPSPCFSSSEGFIKEKVPSHFLQSF</sequence>
<proteinExistence type="inferred from homology"/>
<dbReference type="InterPro" id="IPR011050">
    <property type="entry name" value="Pectin_lyase_fold/virulence"/>
</dbReference>
<comment type="subcellular location">
    <subcellularLocation>
        <location evidence="1">Secreted</location>
        <location evidence="1">Cell wall</location>
    </subcellularLocation>
</comment>
<accession>A0A9Q0TNY7</accession>
<comment type="similarity">
    <text evidence="2 8">Belongs to the glycosyl hydrolase 28 family.</text>
</comment>
<gene>
    <name evidence="10" type="ORF">OIU85_026629</name>
</gene>
<evidence type="ECO:0000256" key="3">
    <source>
        <dbReference type="ARBA" id="ARBA00022512"/>
    </source>
</evidence>
<feature type="region of interest" description="Disordered" evidence="9">
    <location>
        <begin position="1"/>
        <end position="20"/>
    </location>
</feature>
<evidence type="ECO:0000256" key="7">
    <source>
        <dbReference type="ARBA" id="ARBA00023316"/>
    </source>
</evidence>
<dbReference type="InterPro" id="IPR000743">
    <property type="entry name" value="Glyco_hydro_28"/>
</dbReference>
<dbReference type="GO" id="GO:0005975">
    <property type="term" value="P:carbohydrate metabolic process"/>
    <property type="evidence" value="ECO:0007669"/>
    <property type="project" value="InterPro"/>
</dbReference>
<evidence type="ECO:0000313" key="11">
    <source>
        <dbReference type="Proteomes" id="UP001151529"/>
    </source>
</evidence>
<dbReference type="PANTHER" id="PTHR31375">
    <property type="match status" value="1"/>
</dbReference>
<keyword evidence="5 8" id="KW-0378">Hydrolase</keyword>
<reference evidence="10" key="2">
    <citation type="journal article" date="2023" name="Int. J. Mol. Sci.">
        <title>De Novo Assembly and Annotation of 11 Diverse Shrub Willow (Salix) Genomes Reveals Novel Gene Organization in Sex-Linked Regions.</title>
        <authorList>
            <person name="Hyden B."/>
            <person name="Feng K."/>
            <person name="Yates T.B."/>
            <person name="Jawdy S."/>
            <person name="Cereghino C."/>
            <person name="Smart L.B."/>
            <person name="Muchero W."/>
        </authorList>
    </citation>
    <scope>NUCLEOTIDE SEQUENCE [LARGE SCALE GENOMIC DNA]</scope>
    <source>
        <tissue evidence="10">Shoot tip</tissue>
    </source>
</reference>
<evidence type="ECO:0008006" key="12">
    <source>
        <dbReference type="Google" id="ProtNLM"/>
    </source>
</evidence>
<keyword evidence="7" id="KW-0961">Cell wall biogenesis/degradation</keyword>